<name>A0A1V2ZZC6_9GAMM</name>
<accession>A0A1V2ZZC6</accession>
<proteinExistence type="predicted"/>
<dbReference type="STRING" id="252474.B1A74_05620"/>
<dbReference type="OrthoDB" id="7914856at2"/>
<dbReference type="AlphaFoldDB" id="A0A1V2ZZC6"/>
<dbReference type="EMBL" id="MUZR01000016">
    <property type="protein sequence ID" value="OOC10426.1"/>
    <property type="molecule type" value="Genomic_DNA"/>
</dbReference>
<dbReference type="Proteomes" id="UP000189177">
    <property type="component" value="Unassembled WGS sequence"/>
</dbReference>
<evidence type="ECO:0000313" key="2">
    <source>
        <dbReference type="Proteomes" id="UP000189177"/>
    </source>
</evidence>
<sequence length="166" mass="17466">MILALGYPALAVADPDRDLRVATRALSFLDHRPRGDMPVAVVYAAGDSASEAHARRMADAMGGGGPQGRIRLVPTLMAADELGALDRQEAVLLADGLAGDQATDVYSAASRRGLITIASDMACVDAGYCVMAVASQPRVQIVVSREAARESDVGFASSFRMMITER</sequence>
<reference evidence="1 2" key="1">
    <citation type="submission" date="2017-02" db="EMBL/GenBank/DDBJ databases">
        <title>Genomic diversity within the haloalkaliphilic genus Thioalkalivibrio.</title>
        <authorList>
            <person name="Ahn A.-C."/>
            <person name="Meier-Kolthoff J."/>
            <person name="Overmars L."/>
            <person name="Richter M."/>
            <person name="Woyke T."/>
            <person name="Sorokin D.Y."/>
            <person name="Muyzer G."/>
        </authorList>
    </citation>
    <scope>NUCLEOTIDE SEQUENCE [LARGE SCALE GENOMIC DNA]</scope>
    <source>
        <strain evidence="1 2">HL17</strain>
    </source>
</reference>
<gene>
    <name evidence="1" type="ORF">B1A74_05620</name>
</gene>
<evidence type="ECO:0000313" key="1">
    <source>
        <dbReference type="EMBL" id="OOC10426.1"/>
    </source>
</evidence>
<keyword evidence="2" id="KW-1185">Reference proteome</keyword>
<organism evidence="1 2">
    <name type="scientific">Thioalkalivibrio halophilus</name>
    <dbReference type="NCBI Taxonomy" id="252474"/>
    <lineage>
        <taxon>Bacteria</taxon>
        <taxon>Pseudomonadati</taxon>
        <taxon>Pseudomonadota</taxon>
        <taxon>Gammaproteobacteria</taxon>
        <taxon>Chromatiales</taxon>
        <taxon>Ectothiorhodospiraceae</taxon>
        <taxon>Thioalkalivibrio</taxon>
    </lineage>
</organism>
<protein>
    <recommendedName>
        <fullName evidence="3">DUF4154 domain-containing protein</fullName>
    </recommendedName>
</protein>
<comment type="caution">
    <text evidence="1">The sequence shown here is derived from an EMBL/GenBank/DDBJ whole genome shotgun (WGS) entry which is preliminary data.</text>
</comment>
<evidence type="ECO:0008006" key="3">
    <source>
        <dbReference type="Google" id="ProtNLM"/>
    </source>
</evidence>